<dbReference type="Proteomes" id="UP000465220">
    <property type="component" value="Unassembled WGS sequence"/>
</dbReference>
<reference evidence="1 2" key="1">
    <citation type="submission" date="2020-01" db="EMBL/GenBank/DDBJ databases">
        <title>Draft genome sequence of Aspergillus lentulus IFM 60648.</title>
        <authorList>
            <person name="Takahashi H."/>
            <person name="Yaguchi T."/>
        </authorList>
    </citation>
    <scope>NUCLEOTIDE SEQUENCE [LARGE SCALE GENOMIC DNA]</scope>
    <source>
        <strain evidence="1 2">IFM 60648</strain>
    </source>
</reference>
<proteinExistence type="predicted"/>
<comment type="caution">
    <text evidence="1">The sequence shown here is derived from an EMBL/GenBank/DDBJ whole genome shotgun (WGS) entry which is preliminary data.</text>
</comment>
<name>A0ABQ1B5Z3_ASPLE</name>
<protein>
    <submittedName>
        <fullName evidence="1">Uncharacterized protein</fullName>
    </submittedName>
</protein>
<keyword evidence="2" id="KW-1185">Reference proteome</keyword>
<organism evidence="1 2">
    <name type="scientific">Aspergillus lentulus</name>
    <dbReference type="NCBI Taxonomy" id="293939"/>
    <lineage>
        <taxon>Eukaryota</taxon>
        <taxon>Fungi</taxon>
        <taxon>Dikarya</taxon>
        <taxon>Ascomycota</taxon>
        <taxon>Pezizomycotina</taxon>
        <taxon>Eurotiomycetes</taxon>
        <taxon>Eurotiomycetidae</taxon>
        <taxon>Eurotiales</taxon>
        <taxon>Aspergillaceae</taxon>
        <taxon>Aspergillus</taxon>
        <taxon>Aspergillus subgen. Fumigati</taxon>
    </lineage>
</organism>
<evidence type="ECO:0000313" key="2">
    <source>
        <dbReference type="Proteomes" id="UP000465220"/>
    </source>
</evidence>
<gene>
    <name evidence="1" type="ORF">IFM60648_10257</name>
</gene>
<evidence type="ECO:0000313" key="1">
    <source>
        <dbReference type="EMBL" id="GFF93956.1"/>
    </source>
</evidence>
<sequence>MNFNQFLHVCGGSFFPEEYRGDLDAAWQELHRSQPDHSADLEVKAEYLRCFAIYSIITGNLAEAYRTLDSLHALLNSLPTGWGLRYTIYMLLAEYTHNYPPTLRFCTATTNTMLSDMSSPLEMRFRFKKEVQTYINAGSPRDKDLYEILSAITGFPMLVGMLDFKRCPLLLFSNSSSHCTSADLDAVIVRRVDGLVNCWEKAEQLSETRIAAYVSRLLVEVFATQLSDRMTSLNGLYETYERQEDYAGMANCEIMKGDGLLGPSFTNPLALNLVLTNASSATREDCLWDPIELKLKDQYSPQVKESYKAALELFQRANYRRGQAAVLLRQACCLHIAARRLKTTNSSRSILIDDARSKLNQSMELFGKDEVNHQITTAHQILLDITSGDNWNIKSTARGIGTWAEKAKNQSVGHCLGLLASRFARQE</sequence>
<accession>A0ABQ1B5Z3</accession>
<dbReference type="EMBL" id="BLKI01000128">
    <property type="protein sequence ID" value="GFF93956.1"/>
    <property type="molecule type" value="Genomic_DNA"/>
</dbReference>